<evidence type="ECO:0000313" key="1">
    <source>
        <dbReference type="EnsemblPlants" id="AET6Gv20038500.1"/>
    </source>
</evidence>
<evidence type="ECO:0000313" key="2">
    <source>
        <dbReference type="Proteomes" id="UP000015105"/>
    </source>
</evidence>
<proteinExistence type="predicted"/>
<dbReference type="AlphaFoldDB" id="A0A453MQW5"/>
<reference evidence="2" key="2">
    <citation type="journal article" date="2017" name="Nat. Plants">
        <title>The Aegilops tauschii genome reveals multiple impacts of transposons.</title>
        <authorList>
            <person name="Zhao G."/>
            <person name="Zou C."/>
            <person name="Li K."/>
            <person name="Wang K."/>
            <person name="Li T."/>
            <person name="Gao L."/>
            <person name="Zhang X."/>
            <person name="Wang H."/>
            <person name="Yang Z."/>
            <person name="Liu X."/>
            <person name="Jiang W."/>
            <person name="Mao L."/>
            <person name="Kong X."/>
            <person name="Jiao Y."/>
            <person name="Jia J."/>
        </authorList>
    </citation>
    <scope>NUCLEOTIDE SEQUENCE [LARGE SCALE GENOMIC DNA]</scope>
    <source>
        <strain evidence="2">cv. AL8/78</strain>
    </source>
</reference>
<dbReference type="Gramene" id="AET6Gv20038500.1">
    <property type="protein sequence ID" value="AET6Gv20038500.1"/>
    <property type="gene ID" value="AET6Gv20038500"/>
</dbReference>
<sequence length="91" mass="10069">STQGRKKRFFVDLFVMAAQSNATRKAVIFVVLMIMASTLSSSSCYARTIEDGANLPCFHQEKCNDRCQTVCGLSFKPSAHAYCKQDQCCCA</sequence>
<organism evidence="1 2">
    <name type="scientific">Aegilops tauschii subsp. strangulata</name>
    <name type="common">Goatgrass</name>
    <dbReference type="NCBI Taxonomy" id="200361"/>
    <lineage>
        <taxon>Eukaryota</taxon>
        <taxon>Viridiplantae</taxon>
        <taxon>Streptophyta</taxon>
        <taxon>Embryophyta</taxon>
        <taxon>Tracheophyta</taxon>
        <taxon>Spermatophyta</taxon>
        <taxon>Magnoliopsida</taxon>
        <taxon>Liliopsida</taxon>
        <taxon>Poales</taxon>
        <taxon>Poaceae</taxon>
        <taxon>BOP clade</taxon>
        <taxon>Pooideae</taxon>
        <taxon>Triticodae</taxon>
        <taxon>Triticeae</taxon>
        <taxon>Triticinae</taxon>
        <taxon>Aegilops</taxon>
    </lineage>
</organism>
<reference evidence="1" key="3">
    <citation type="journal article" date="2017" name="Nature">
        <title>Genome sequence of the progenitor of the wheat D genome Aegilops tauschii.</title>
        <authorList>
            <person name="Luo M.C."/>
            <person name="Gu Y.Q."/>
            <person name="Puiu D."/>
            <person name="Wang H."/>
            <person name="Twardziok S.O."/>
            <person name="Deal K.R."/>
            <person name="Huo N."/>
            <person name="Zhu T."/>
            <person name="Wang L."/>
            <person name="Wang Y."/>
            <person name="McGuire P.E."/>
            <person name="Liu S."/>
            <person name="Long H."/>
            <person name="Ramasamy R.K."/>
            <person name="Rodriguez J.C."/>
            <person name="Van S.L."/>
            <person name="Yuan L."/>
            <person name="Wang Z."/>
            <person name="Xia Z."/>
            <person name="Xiao L."/>
            <person name="Anderson O.D."/>
            <person name="Ouyang S."/>
            <person name="Liang Y."/>
            <person name="Zimin A.V."/>
            <person name="Pertea G."/>
            <person name="Qi P."/>
            <person name="Bennetzen J.L."/>
            <person name="Dai X."/>
            <person name="Dawson M.W."/>
            <person name="Muller H.G."/>
            <person name="Kugler K."/>
            <person name="Rivarola-Duarte L."/>
            <person name="Spannagl M."/>
            <person name="Mayer K.F.X."/>
            <person name="Lu F.H."/>
            <person name="Bevan M.W."/>
            <person name="Leroy P."/>
            <person name="Li P."/>
            <person name="You F.M."/>
            <person name="Sun Q."/>
            <person name="Liu Z."/>
            <person name="Lyons E."/>
            <person name="Wicker T."/>
            <person name="Salzberg S.L."/>
            <person name="Devos K.M."/>
            <person name="Dvorak J."/>
        </authorList>
    </citation>
    <scope>NUCLEOTIDE SEQUENCE [LARGE SCALE GENOMIC DNA]</scope>
    <source>
        <strain evidence="1">cv. AL8/78</strain>
    </source>
</reference>
<protein>
    <submittedName>
        <fullName evidence="1">Uncharacterized protein</fullName>
    </submittedName>
</protein>
<reference evidence="2" key="1">
    <citation type="journal article" date="2014" name="Science">
        <title>Ancient hybridizations among the ancestral genomes of bread wheat.</title>
        <authorList>
            <consortium name="International Wheat Genome Sequencing Consortium,"/>
            <person name="Marcussen T."/>
            <person name="Sandve S.R."/>
            <person name="Heier L."/>
            <person name="Spannagl M."/>
            <person name="Pfeifer M."/>
            <person name="Jakobsen K.S."/>
            <person name="Wulff B.B."/>
            <person name="Steuernagel B."/>
            <person name="Mayer K.F."/>
            <person name="Olsen O.A."/>
        </authorList>
    </citation>
    <scope>NUCLEOTIDE SEQUENCE [LARGE SCALE GENOMIC DNA]</scope>
    <source>
        <strain evidence="2">cv. AL8/78</strain>
    </source>
</reference>
<dbReference type="Proteomes" id="UP000015105">
    <property type="component" value="Chromosome 6D"/>
</dbReference>
<keyword evidence="2" id="KW-1185">Reference proteome</keyword>
<reference evidence="1" key="5">
    <citation type="journal article" date="2021" name="G3 (Bethesda)">
        <title>Aegilops tauschii genome assembly Aet v5.0 features greater sequence contiguity and improved annotation.</title>
        <authorList>
            <person name="Wang L."/>
            <person name="Zhu T."/>
            <person name="Rodriguez J.C."/>
            <person name="Deal K.R."/>
            <person name="Dubcovsky J."/>
            <person name="McGuire P.E."/>
            <person name="Lux T."/>
            <person name="Spannagl M."/>
            <person name="Mayer K.F.X."/>
            <person name="Baldrich P."/>
            <person name="Meyers B.C."/>
            <person name="Huo N."/>
            <person name="Gu Y.Q."/>
            <person name="Zhou H."/>
            <person name="Devos K.M."/>
            <person name="Bennetzen J.L."/>
            <person name="Unver T."/>
            <person name="Budak H."/>
            <person name="Gulick P.J."/>
            <person name="Galiba G."/>
            <person name="Kalapos B."/>
            <person name="Nelson D.R."/>
            <person name="Li P."/>
            <person name="You F.M."/>
            <person name="Luo M.C."/>
            <person name="Dvorak J."/>
        </authorList>
    </citation>
    <scope>NUCLEOTIDE SEQUENCE [LARGE SCALE GENOMIC DNA]</scope>
    <source>
        <strain evidence="1">cv. AL8/78</strain>
    </source>
</reference>
<accession>A0A453MQW5</accession>
<dbReference type="EnsemblPlants" id="AET6Gv20038500.1">
    <property type="protein sequence ID" value="AET6Gv20038500.1"/>
    <property type="gene ID" value="AET6Gv20038500"/>
</dbReference>
<name>A0A453MQW5_AEGTS</name>
<reference evidence="1" key="4">
    <citation type="submission" date="2019-03" db="UniProtKB">
        <authorList>
            <consortium name="EnsemblPlants"/>
        </authorList>
    </citation>
    <scope>IDENTIFICATION</scope>
</reference>